<dbReference type="InterPro" id="IPR035906">
    <property type="entry name" value="MetI-like_sf"/>
</dbReference>
<keyword evidence="6 8" id="KW-1133">Transmembrane helix</keyword>
<evidence type="ECO:0000313" key="10">
    <source>
        <dbReference type="EMBL" id="TNM63056.1"/>
    </source>
</evidence>
<comment type="subcellular location">
    <subcellularLocation>
        <location evidence="1 8">Cell membrane</location>
        <topology evidence="1 8">Multi-pass membrane protein</topology>
    </subcellularLocation>
</comment>
<evidence type="ECO:0000256" key="7">
    <source>
        <dbReference type="ARBA" id="ARBA00023136"/>
    </source>
</evidence>
<evidence type="ECO:0000313" key="11">
    <source>
        <dbReference type="Proteomes" id="UP000311605"/>
    </source>
</evidence>
<dbReference type="Gene3D" id="1.10.3720.10">
    <property type="entry name" value="MetI-like"/>
    <property type="match status" value="1"/>
</dbReference>
<sequence length="292" mass="31035">MSVASRTGQPAASGFMSQGRQFVGLAILLAFLSVFFLYPLVEILVLSVIDAEGSLSLQPLYKLLTNAGIQSILLQTAVTSVTVAFTCLVIAYPAAACLARLEGWKATLGNIIILFPFLTSSLVRTFVFIVLLGRNGMLNQFLVSIGVPGAPWKLLFNQTGVIIGMTYVLLPYMLLSLVGSMKRVDARLIDAARSLGAGRVTIFFTVYLPLTAPGVAAGLVITTILAFGYFVTPALMGGPAQVMIAQLVEQQVVIMFNLSQAAGLSIIMLVIVGVAYAVAARWLGIARLMRAG</sequence>
<feature type="transmembrane region" description="Helical" evidence="8">
    <location>
        <begin position="22"/>
        <end position="49"/>
    </location>
</feature>
<dbReference type="PANTHER" id="PTHR42929:SF1">
    <property type="entry name" value="INNER MEMBRANE ABC TRANSPORTER PERMEASE PROTEIN YDCU-RELATED"/>
    <property type="match status" value="1"/>
</dbReference>
<dbReference type="EMBL" id="VDMN01000003">
    <property type="protein sequence ID" value="TNM63056.1"/>
    <property type="molecule type" value="Genomic_DNA"/>
</dbReference>
<dbReference type="SUPFAM" id="SSF161098">
    <property type="entry name" value="MetI-like"/>
    <property type="match status" value="1"/>
</dbReference>
<dbReference type="GO" id="GO:0005886">
    <property type="term" value="C:plasma membrane"/>
    <property type="evidence" value="ECO:0007669"/>
    <property type="project" value="UniProtKB-SubCell"/>
</dbReference>
<evidence type="ECO:0000256" key="2">
    <source>
        <dbReference type="ARBA" id="ARBA00007069"/>
    </source>
</evidence>
<organism evidence="10 11">
    <name type="scientific">Aliirhizobium smilacinae</name>
    <dbReference type="NCBI Taxonomy" id="1395944"/>
    <lineage>
        <taxon>Bacteria</taxon>
        <taxon>Pseudomonadati</taxon>
        <taxon>Pseudomonadota</taxon>
        <taxon>Alphaproteobacteria</taxon>
        <taxon>Hyphomicrobiales</taxon>
        <taxon>Rhizobiaceae</taxon>
        <taxon>Aliirhizobium</taxon>
    </lineage>
</organism>
<dbReference type="AlphaFoldDB" id="A0A5C4XHU6"/>
<keyword evidence="5 8" id="KW-0812">Transmembrane</keyword>
<feature type="transmembrane region" description="Helical" evidence="8">
    <location>
        <begin position="261"/>
        <end position="283"/>
    </location>
</feature>
<evidence type="ECO:0000256" key="6">
    <source>
        <dbReference type="ARBA" id="ARBA00022989"/>
    </source>
</evidence>
<dbReference type="RefSeq" id="WP_139677546.1">
    <property type="nucleotide sequence ID" value="NZ_VDMN01000003.1"/>
</dbReference>
<evidence type="ECO:0000256" key="4">
    <source>
        <dbReference type="ARBA" id="ARBA00022475"/>
    </source>
</evidence>
<evidence type="ECO:0000256" key="8">
    <source>
        <dbReference type="RuleBase" id="RU363032"/>
    </source>
</evidence>
<dbReference type="PANTHER" id="PTHR42929">
    <property type="entry name" value="INNER MEMBRANE ABC TRANSPORTER PERMEASE PROTEIN YDCU-RELATED-RELATED"/>
    <property type="match status" value="1"/>
</dbReference>
<feature type="domain" description="ABC transmembrane type-1" evidence="9">
    <location>
        <begin position="73"/>
        <end position="279"/>
    </location>
</feature>
<dbReference type="Pfam" id="PF00528">
    <property type="entry name" value="BPD_transp_1"/>
    <property type="match status" value="1"/>
</dbReference>
<proteinExistence type="inferred from homology"/>
<keyword evidence="3 8" id="KW-0813">Transport</keyword>
<dbReference type="PROSITE" id="PS50928">
    <property type="entry name" value="ABC_TM1"/>
    <property type="match status" value="1"/>
</dbReference>
<accession>A0A5C4XHU6</accession>
<name>A0A5C4XHU6_9HYPH</name>
<feature type="transmembrane region" description="Helical" evidence="8">
    <location>
        <begin position="200"/>
        <end position="230"/>
    </location>
</feature>
<dbReference type="OrthoDB" id="9807047at2"/>
<evidence type="ECO:0000259" key="9">
    <source>
        <dbReference type="PROSITE" id="PS50928"/>
    </source>
</evidence>
<keyword evidence="4" id="KW-1003">Cell membrane</keyword>
<gene>
    <name evidence="10" type="ORF">FHP24_17760</name>
</gene>
<keyword evidence="11" id="KW-1185">Reference proteome</keyword>
<feature type="transmembrane region" description="Helical" evidence="8">
    <location>
        <begin position="111"/>
        <end position="134"/>
    </location>
</feature>
<evidence type="ECO:0000256" key="1">
    <source>
        <dbReference type="ARBA" id="ARBA00004651"/>
    </source>
</evidence>
<evidence type="ECO:0000256" key="5">
    <source>
        <dbReference type="ARBA" id="ARBA00022692"/>
    </source>
</evidence>
<dbReference type="CDD" id="cd06261">
    <property type="entry name" value="TM_PBP2"/>
    <property type="match status" value="1"/>
</dbReference>
<feature type="transmembrane region" description="Helical" evidence="8">
    <location>
        <begin position="154"/>
        <end position="179"/>
    </location>
</feature>
<comment type="caution">
    <text evidence="10">The sequence shown here is derived from an EMBL/GenBank/DDBJ whole genome shotgun (WGS) entry which is preliminary data.</text>
</comment>
<dbReference type="GO" id="GO:0055085">
    <property type="term" value="P:transmembrane transport"/>
    <property type="evidence" value="ECO:0007669"/>
    <property type="project" value="InterPro"/>
</dbReference>
<dbReference type="InterPro" id="IPR000515">
    <property type="entry name" value="MetI-like"/>
</dbReference>
<dbReference type="Proteomes" id="UP000311605">
    <property type="component" value="Unassembled WGS sequence"/>
</dbReference>
<comment type="similarity">
    <text evidence="2">Belongs to the binding-protein-dependent transport system permease family. CysTW subfamily.</text>
</comment>
<protein>
    <submittedName>
        <fullName evidence="10">ABC transporter permease</fullName>
    </submittedName>
</protein>
<keyword evidence="7 8" id="KW-0472">Membrane</keyword>
<feature type="transmembrane region" description="Helical" evidence="8">
    <location>
        <begin position="69"/>
        <end position="99"/>
    </location>
</feature>
<reference evidence="10 11" key="1">
    <citation type="submission" date="2019-06" db="EMBL/GenBank/DDBJ databases">
        <title>The draft genome of Rhizobium smilacinae PTYR-5.</title>
        <authorList>
            <person name="Liu L."/>
            <person name="Li L."/>
            <person name="Zhang X."/>
        </authorList>
    </citation>
    <scope>NUCLEOTIDE SEQUENCE [LARGE SCALE GENOMIC DNA]</scope>
    <source>
        <strain evidence="10 11">PTYR-5</strain>
    </source>
</reference>
<evidence type="ECO:0000256" key="3">
    <source>
        <dbReference type="ARBA" id="ARBA00022448"/>
    </source>
</evidence>